<organism evidence="1 2">
    <name type="scientific">Nitrosomonas nitrosa</name>
    <dbReference type="NCBI Taxonomy" id="52442"/>
    <lineage>
        <taxon>Bacteria</taxon>
        <taxon>Pseudomonadati</taxon>
        <taxon>Pseudomonadota</taxon>
        <taxon>Betaproteobacteria</taxon>
        <taxon>Nitrosomonadales</taxon>
        <taxon>Nitrosomonadaceae</taxon>
        <taxon>Nitrosomonas</taxon>
    </lineage>
</organism>
<dbReference type="Proteomes" id="UP000199561">
    <property type="component" value="Unassembled WGS sequence"/>
</dbReference>
<evidence type="ECO:0000313" key="1">
    <source>
        <dbReference type="EMBL" id="SFM60531.1"/>
    </source>
</evidence>
<sequence length="49" mass="5518">MQTLRSLHLLIAKTGKYRKDNAAILDKIPTRDELSRIKADYDCLGTVAT</sequence>
<keyword evidence="2" id="KW-1185">Reference proteome</keyword>
<name>A0A1I4S862_9PROT</name>
<reference evidence="1 2" key="1">
    <citation type="submission" date="2016-10" db="EMBL/GenBank/DDBJ databases">
        <authorList>
            <person name="de Groot N.N."/>
        </authorList>
    </citation>
    <scope>NUCLEOTIDE SEQUENCE [LARGE SCALE GENOMIC DNA]</scope>
    <source>
        <strain evidence="1 2">Nm146</strain>
    </source>
</reference>
<dbReference type="AlphaFoldDB" id="A0A1I4S862"/>
<evidence type="ECO:0000313" key="2">
    <source>
        <dbReference type="Proteomes" id="UP000199561"/>
    </source>
</evidence>
<dbReference type="EMBL" id="FOUF01000023">
    <property type="protein sequence ID" value="SFM60531.1"/>
    <property type="molecule type" value="Genomic_DNA"/>
</dbReference>
<protein>
    <submittedName>
        <fullName evidence="1">Uncharacterized protein</fullName>
    </submittedName>
</protein>
<dbReference type="RefSeq" id="WP_177182342.1">
    <property type="nucleotide sequence ID" value="NZ_FOUF01000023.1"/>
</dbReference>
<gene>
    <name evidence="1" type="ORF">SAMN05421880_1239</name>
</gene>
<proteinExistence type="predicted"/>
<accession>A0A1I4S862</accession>